<keyword evidence="4" id="KW-0472">Membrane</keyword>
<name>A0ABS2PMG7_9STRE</name>
<dbReference type="InterPro" id="IPR002509">
    <property type="entry name" value="NODB_dom"/>
</dbReference>
<evidence type="ECO:0000259" key="5">
    <source>
        <dbReference type="PROSITE" id="PS51677"/>
    </source>
</evidence>
<dbReference type="Gene3D" id="3.20.20.370">
    <property type="entry name" value="Glycoside hydrolase/deacetylase"/>
    <property type="match status" value="1"/>
</dbReference>
<feature type="domain" description="NodB homology" evidence="5">
    <location>
        <begin position="104"/>
        <end position="305"/>
    </location>
</feature>
<accession>A0ABS2PMG7</accession>
<dbReference type="InterPro" id="IPR011330">
    <property type="entry name" value="Glyco_hydro/deAcase_b/a-brl"/>
</dbReference>
<evidence type="ECO:0000256" key="4">
    <source>
        <dbReference type="SAM" id="Phobius"/>
    </source>
</evidence>
<reference evidence="6 7" key="1">
    <citation type="submission" date="2021-01" db="EMBL/GenBank/DDBJ databases">
        <title>Genomic Encyclopedia of Type Strains, Phase IV (KMG-IV): sequencing the most valuable type-strain genomes for metagenomic binning, comparative biology and taxonomic classification.</title>
        <authorList>
            <person name="Goeker M."/>
        </authorList>
    </citation>
    <scope>NUCLEOTIDE SEQUENCE [LARGE SCALE GENOMIC DNA]</scope>
    <source>
        <strain evidence="6 7">DSM 27513</strain>
    </source>
</reference>
<dbReference type="Pfam" id="PF01522">
    <property type="entry name" value="Polysacc_deac_1"/>
    <property type="match status" value="1"/>
</dbReference>
<keyword evidence="4" id="KW-1133">Transmembrane helix</keyword>
<keyword evidence="1" id="KW-0479">Metal-binding</keyword>
<comment type="caution">
    <text evidence="6">The sequence shown here is derived from an EMBL/GenBank/DDBJ whole genome shotgun (WGS) entry which is preliminary data.</text>
</comment>
<feature type="compositionally biased region" description="Low complexity" evidence="3">
    <location>
        <begin position="51"/>
        <end position="65"/>
    </location>
</feature>
<dbReference type="InterPro" id="IPR050248">
    <property type="entry name" value="Polysacc_deacetylase_ArnD"/>
</dbReference>
<sequence>MKNRNLYTIINGILVILILITLILIGFTLHRPSHKTSRNDKVAVSKKKSDSSTSETTETSESSSSINPSHLMPGTNHNYHADKYAYSASEIRSYMDGSATTDQKIVFLTFDDGPDTTITPQVLDVLAQYQVPATFFLVGNNISDSTKPIIERQIAEGHAIAVHSMSHNFSLLYPNRIGNTDQIIYEVTEAQKLLKACLGDDFQTNVFRYPGGHMSWSGLEAADSQLNDLGVTWMDWNTLAGDAEPLSKRPTTSEAMMQYIQSSTQYFPDTPIKVLLMHDIVGKELTLQTLPQIIQYYKDLGYSFGVLK</sequence>
<dbReference type="CDD" id="cd10944">
    <property type="entry name" value="CE4_SmPgdA_like"/>
    <property type="match status" value="1"/>
</dbReference>
<dbReference type="PANTHER" id="PTHR10587">
    <property type="entry name" value="GLYCOSYL TRANSFERASE-RELATED"/>
    <property type="match status" value="1"/>
</dbReference>
<dbReference type="EMBL" id="JAFBEI010000028">
    <property type="protein sequence ID" value="MBM7636566.1"/>
    <property type="molecule type" value="Genomic_DNA"/>
</dbReference>
<dbReference type="RefSeq" id="WP_205017438.1">
    <property type="nucleotide sequence ID" value="NZ_JAFBEI010000028.1"/>
</dbReference>
<dbReference type="PANTHER" id="PTHR10587:SF133">
    <property type="entry name" value="CHITIN DEACETYLASE 1-RELATED"/>
    <property type="match status" value="1"/>
</dbReference>
<dbReference type="SUPFAM" id="SSF88713">
    <property type="entry name" value="Glycoside hydrolase/deacetylase"/>
    <property type="match status" value="1"/>
</dbReference>
<feature type="compositionally biased region" description="Basic and acidic residues" evidence="3">
    <location>
        <begin position="37"/>
        <end position="50"/>
    </location>
</feature>
<proteinExistence type="predicted"/>
<evidence type="ECO:0000256" key="3">
    <source>
        <dbReference type="SAM" id="MobiDB-lite"/>
    </source>
</evidence>
<organism evidence="6 7">
    <name type="scientific">Streptococcus saliviloxodontae</name>
    <dbReference type="NCBI Taxonomy" id="1349416"/>
    <lineage>
        <taxon>Bacteria</taxon>
        <taxon>Bacillati</taxon>
        <taxon>Bacillota</taxon>
        <taxon>Bacilli</taxon>
        <taxon>Lactobacillales</taxon>
        <taxon>Streptococcaceae</taxon>
        <taxon>Streptococcus</taxon>
    </lineage>
</organism>
<evidence type="ECO:0000256" key="1">
    <source>
        <dbReference type="ARBA" id="ARBA00022723"/>
    </source>
</evidence>
<feature type="region of interest" description="Disordered" evidence="3">
    <location>
        <begin position="34"/>
        <end position="75"/>
    </location>
</feature>
<dbReference type="Proteomes" id="UP000809081">
    <property type="component" value="Unassembled WGS sequence"/>
</dbReference>
<feature type="transmembrane region" description="Helical" evidence="4">
    <location>
        <begin position="6"/>
        <end position="29"/>
    </location>
</feature>
<dbReference type="PROSITE" id="PS51677">
    <property type="entry name" value="NODB"/>
    <property type="match status" value="1"/>
</dbReference>
<evidence type="ECO:0000313" key="7">
    <source>
        <dbReference type="Proteomes" id="UP000809081"/>
    </source>
</evidence>
<keyword evidence="2" id="KW-0378">Hydrolase</keyword>
<keyword evidence="7" id="KW-1185">Reference proteome</keyword>
<evidence type="ECO:0000256" key="2">
    <source>
        <dbReference type="ARBA" id="ARBA00022801"/>
    </source>
</evidence>
<gene>
    <name evidence="6" type="ORF">JOC31_001390</name>
</gene>
<evidence type="ECO:0000313" key="6">
    <source>
        <dbReference type="EMBL" id="MBM7636566.1"/>
    </source>
</evidence>
<keyword evidence="4" id="KW-0812">Transmembrane</keyword>
<protein>
    <submittedName>
        <fullName evidence="6">Peptidoglycan/xylan/chitin deacetylase (PgdA/CDA1 family)</fullName>
    </submittedName>
</protein>